<feature type="compositionally biased region" description="Basic and acidic residues" evidence="1">
    <location>
        <begin position="9"/>
        <end position="21"/>
    </location>
</feature>
<feature type="region of interest" description="Disordered" evidence="1">
    <location>
        <begin position="242"/>
        <end position="363"/>
    </location>
</feature>
<evidence type="ECO:0000313" key="2">
    <source>
        <dbReference type="EMBL" id="PWA37627.1"/>
    </source>
</evidence>
<evidence type="ECO:0008006" key="4">
    <source>
        <dbReference type="Google" id="ProtNLM"/>
    </source>
</evidence>
<sequence length="500" mass="55818">MRTKTKALRRAEPLSSRKDESTCNFDKEQGFYSVDVESSRILSNVDDVALRLNCASAEPSGIHATTLHKCIECNILGVNHQCNHKSAMLPPFPSETIPPVTNTEESATKVQMAGAENLSMIDDNWQPIIPQHLKANDQRLTLPLANESIHLYSSGSEGQSTAYEMRPHTTSHTCYTRSMDKGKSRMSEVSNKDQTFQQPCAFTSFPESHSGVQLLCTENFSSVASSQHQITPGHLTYNSQHLPLPSHSHIATRSSNESKHSYYYKVHPVSTRNRGRGRPRKRPITSIQEPGNATNVTHSDQHLSQPGSSSNVSAQSQFMPANASNLNPSTGGLRRHRRGAANSSSARNQRREHPRDRNRSPRQDIVANLIEVLDEHNELVQLFRTARNKMQDADIPQFKVRLYGVIGSRQHELPTGDSIGAIVFEGGADVETDFDVVIERHDRRLQRVNKLNASYMSLQFPLIFLYGEDGYHLGRVLLNTGASDDAPKKMTMLNVQLANY</sequence>
<reference evidence="2 3" key="1">
    <citation type="journal article" date="2018" name="Mol. Plant">
        <title>The genome of Artemisia annua provides insight into the evolution of Asteraceae family and artemisinin biosynthesis.</title>
        <authorList>
            <person name="Shen Q."/>
            <person name="Zhang L."/>
            <person name="Liao Z."/>
            <person name="Wang S."/>
            <person name="Yan T."/>
            <person name="Shi P."/>
            <person name="Liu M."/>
            <person name="Fu X."/>
            <person name="Pan Q."/>
            <person name="Wang Y."/>
            <person name="Lv Z."/>
            <person name="Lu X."/>
            <person name="Zhang F."/>
            <person name="Jiang W."/>
            <person name="Ma Y."/>
            <person name="Chen M."/>
            <person name="Hao X."/>
            <person name="Li L."/>
            <person name="Tang Y."/>
            <person name="Lv G."/>
            <person name="Zhou Y."/>
            <person name="Sun X."/>
            <person name="Brodelius P.E."/>
            <person name="Rose J.K.C."/>
            <person name="Tang K."/>
        </authorList>
    </citation>
    <scope>NUCLEOTIDE SEQUENCE [LARGE SCALE GENOMIC DNA]</scope>
    <source>
        <strain evidence="3">cv. Huhao1</strain>
        <tissue evidence="2">Leaf</tissue>
    </source>
</reference>
<feature type="compositionally biased region" description="Basic residues" evidence="1">
    <location>
        <begin position="273"/>
        <end position="283"/>
    </location>
</feature>
<name>A0A2U1KLG7_ARTAN</name>
<feature type="compositionally biased region" description="Basic and acidic residues" evidence="1">
    <location>
        <begin position="349"/>
        <end position="362"/>
    </location>
</feature>
<evidence type="ECO:0000313" key="3">
    <source>
        <dbReference type="Proteomes" id="UP000245207"/>
    </source>
</evidence>
<organism evidence="2 3">
    <name type="scientific">Artemisia annua</name>
    <name type="common">Sweet wormwood</name>
    <dbReference type="NCBI Taxonomy" id="35608"/>
    <lineage>
        <taxon>Eukaryota</taxon>
        <taxon>Viridiplantae</taxon>
        <taxon>Streptophyta</taxon>
        <taxon>Embryophyta</taxon>
        <taxon>Tracheophyta</taxon>
        <taxon>Spermatophyta</taxon>
        <taxon>Magnoliopsida</taxon>
        <taxon>eudicotyledons</taxon>
        <taxon>Gunneridae</taxon>
        <taxon>Pentapetalae</taxon>
        <taxon>asterids</taxon>
        <taxon>campanulids</taxon>
        <taxon>Asterales</taxon>
        <taxon>Asteraceae</taxon>
        <taxon>Asteroideae</taxon>
        <taxon>Anthemideae</taxon>
        <taxon>Artemisiinae</taxon>
        <taxon>Artemisia</taxon>
    </lineage>
</organism>
<comment type="caution">
    <text evidence="2">The sequence shown here is derived from an EMBL/GenBank/DDBJ whole genome shotgun (WGS) entry which is preliminary data.</text>
</comment>
<keyword evidence="3" id="KW-1185">Reference proteome</keyword>
<dbReference type="Proteomes" id="UP000245207">
    <property type="component" value="Unassembled WGS sequence"/>
</dbReference>
<evidence type="ECO:0000256" key="1">
    <source>
        <dbReference type="SAM" id="MobiDB-lite"/>
    </source>
</evidence>
<feature type="region of interest" description="Disordered" evidence="1">
    <location>
        <begin position="1"/>
        <end position="21"/>
    </location>
</feature>
<accession>A0A2U1KLG7</accession>
<feature type="compositionally biased region" description="Polar residues" evidence="1">
    <location>
        <begin position="285"/>
        <end position="330"/>
    </location>
</feature>
<dbReference type="PANTHER" id="PTHR45786:SF74">
    <property type="entry name" value="ATP-DEPENDENT DNA HELICASE"/>
    <property type="match status" value="1"/>
</dbReference>
<dbReference type="AlphaFoldDB" id="A0A2U1KLG7"/>
<dbReference type="EMBL" id="PKPP01016517">
    <property type="protein sequence ID" value="PWA37627.1"/>
    <property type="molecule type" value="Genomic_DNA"/>
</dbReference>
<protein>
    <recommendedName>
        <fullName evidence="4">Helitron helicase-like domain-containing protein</fullName>
    </recommendedName>
</protein>
<gene>
    <name evidence="2" type="ORF">CTI12_AA588700</name>
</gene>
<dbReference type="PANTHER" id="PTHR45786">
    <property type="entry name" value="DNA BINDING PROTEIN-LIKE"/>
    <property type="match status" value="1"/>
</dbReference>
<proteinExistence type="predicted"/>